<name>A0ABN1GL46_9ACTN</name>
<dbReference type="InterPro" id="IPR013249">
    <property type="entry name" value="RNA_pol_sigma70_r4_t2"/>
</dbReference>
<keyword evidence="3" id="KW-0731">Sigma factor</keyword>
<evidence type="ECO:0000256" key="2">
    <source>
        <dbReference type="ARBA" id="ARBA00023015"/>
    </source>
</evidence>
<organism evidence="8 9">
    <name type="scientific">Sporichthya brevicatena</name>
    <dbReference type="NCBI Taxonomy" id="171442"/>
    <lineage>
        <taxon>Bacteria</taxon>
        <taxon>Bacillati</taxon>
        <taxon>Actinomycetota</taxon>
        <taxon>Actinomycetes</taxon>
        <taxon>Sporichthyales</taxon>
        <taxon>Sporichthyaceae</taxon>
        <taxon>Sporichthya</taxon>
    </lineage>
</organism>
<dbReference type="PANTHER" id="PTHR43133:SF58">
    <property type="entry name" value="ECF RNA POLYMERASE SIGMA FACTOR SIGD"/>
    <property type="match status" value="1"/>
</dbReference>
<dbReference type="CDD" id="cd06171">
    <property type="entry name" value="Sigma70_r4"/>
    <property type="match status" value="1"/>
</dbReference>
<dbReference type="SUPFAM" id="SSF88659">
    <property type="entry name" value="Sigma3 and sigma4 domains of RNA polymerase sigma factors"/>
    <property type="match status" value="1"/>
</dbReference>
<proteinExistence type="inferred from homology"/>
<evidence type="ECO:0000256" key="4">
    <source>
        <dbReference type="ARBA" id="ARBA00023125"/>
    </source>
</evidence>
<dbReference type="NCBIfam" id="TIGR02937">
    <property type="entry name" value="sigma70-ECF"/>
    <property type="match status" value="1"/>
</dbReference>
<dbReference type="InterPro" id="IPR039425">
    <property type="entry name" value="RNA_pol_sigma-70-like"/>
</dbReference>
<dbReference type="PANTHER" id="PTHR43133">
    <property type="entry name" value="RNA POLYMERASE ECF-TYPE SIGMA FACTO"/>
    <property type="match status" value="1"/>
</dbReference>
<evidence type="ECO:0000259" key="7">
    <source>
        <dbReference type="Pfam" id="PF08281"/>
    </source>
</evidence>
<dbReference type="InterPro" id="IPR036388">
    <property type="entry name" value="WH-like_DNA-bd_sf"/>
</dbReference>
<dbReference type="InterPro" id="IPR013325">
    <property type="entry name" value="RNA_pol_sigma_r2"/>
</dbReference>
<gene>
    <name evidence="8" type="ORF">GCM10009547_14620</name>
</gene>
<reference evidence="8 9" key="1">
    <citation type="journal article" date="2019" name="Int. J. Syst. Evol. Microbiol.">
        <title>The Global Catalogue of Microorganisms (GCM) 10K type strain sequencing project: providing services to taxonomists for standard genome sequencing and annotation.</title>
        <authorList>
            <consortium name="The Broad Institute Genomics Platform"/>
            <consortium name="The Broad Institute Genome Sequencing Center for Infectious Disease"/>
            <person name="Wu L."/>
            <person name="Ma J."/>
        </authorList>
    </citation>
    <scope>NUCLEOTIDE SEQUENCE [LARGE SCALE GENOMIC DNA]</scope>
    <source>
        <strain evidence="8 9">JCM 10671</strain>
    </source>
</reference>
<feature type="domain" description="RNA polymerase sigma-70 region 2" evidence="6">
    <location>
        <begin position="44"/>
        <end position="111"/>
    </location>
</feature>
<evidence type="ECO:0000313" key="9">
    <source>
        <dbReference type="Proteomes" id="UP001500957"/>
    </source>
</evidence>
<dbReference type="EMBL" id="BAAAHE010000010">
    <property type="protein sequence ID" value="GAA0613811.1"/>
    <property type="molecule type" value="Genomic_DNA"/>
</dbReference>
<dbReference type="InterPro" id="IPR014284">
    <property type="entry name" value="RNA_pol_sigma-70_dom"/>
</dbReference>
<dbReference type="InterPro" id="IPR013324">
    <property type="entry name" value="RNA_pol_sigma_r3/r4-like"/>
</dbReference>
<dbReference type="Proteomes" id="UP001500957">
    <property type="component" value="Unassembled WGS sequence"/>
</dbReference>
<feature type="domain" description="RNA polymerase sigma factor 70 region 4 type 2" evidence="7">
    <location>
        <begin position="145"/>
        <end position="194"/>
    </location>
</feature>
<evidence type="ECO:0000256" key="1">
    <source>
        <dbReference type="ARBA" id="ARBA00010641"/>
    </source>
</evidence>
<comment type="similarity">
    <text evidence="1">Belongs to the sigma-70 factor family. ECF subfamily.</text>
</comment>
<keyword evidence="2" id="KW-0805">Transcription regulation</keyword>
<keyword evidence="9" id="KW-1185">Reference proteome</keyword>
<dbReference type="Gene3D" id="1.10.1740.10">
    <property type="match status" value="1"/>
</dbReference>
<accession>A0ABN1GL46</accession>
<sequence length="212" mass="22221">MAVAGVTPSDPDPMGSRTDRIDLRDLAAAAIAGDRGAMDALLATIRPMVLRYCRGRLGRLPGAEYAADDAAQEACIAVLTALPRYRDEGRPFEAFVFGIAARKVADVQRAAMRAATPTADVPERTDTALGPEEAALAAADAAHARDLLSRLPENLQELLVLRVAVGLSAEETGRALGMTPGAVRVAQHRALNRLRTLAADEAAKGSAEEATA</sequence>
<dbReference type="SUPFAM" id="SSF88946">
    <property type="entry name" value="Sigma2 domain of RNA polymerase sigma factors"/>
    <property type="match status" value="1"/>
</dbReference>
<keyword evidence="5" id="KW-0804">Transcription</keyword>
<comment type="caution">
    <text evidence="8">The sequence shown here is derived from an EMBL/GenBank/DDBJ whole genome shotgun (WGS) entry which is preliminary data.</text>
</comment>
<evidence type="ECO:0000256" key="3">
    <source>
        <dbReference type="ARBA" id="ARBA00023082"/>
    </source>
</evidence>
<dbReference type="NCBIfam" id="NF007230">
    <property type="entry name" value="PRK09648.1"/>
    <property type="match status" value="1"/>
</dbReference>
<evidence type="ECO:0000259" key="6">
    <source>
        <dbReference type="Pfam" id="PF04542"/>
    </source>
</evidence>
<keyword evidence="4" id="KW-0238">DNA-binding</keyword>
<protein>
    <submittedName>
        <fullName evidence="8">Sigma-70 family RNA polymerase sigma factor</fullName>
    </submittedName>
</protein>
<dbReference type="Pfam" id="PF08281">
    <property type="entry name" value="Sigma70_r4_2"/>
    <property type="match status" value="1"/>
</dbReference>
<dbReference type="Pfam" id="PF04542">
    <property type="entry name" value="Sigma70_r2"/>
    <property type="match status" value="1"/>
</dbReference>
<evidence type="ECO:0000313" key="8">
    <source>
        <dbReference type="EMBL" id="GAA0613811.1"/>
    </source>
</evidence>
<dbReference type="InterPro" id="IPR007627">
    <property type="entry name" value="RNA_pol_sigma70_r2"/>
</dbReference>
<dbReference type="Gene3D" id="1.10.10.10">
    <property type="entry name" value="Winged helix-like DNA-binding domain superfamily/Winged helix DNA-binding domain"/>
    <property type="match status" value="1"/>
</dbReference>
<evidence type="ECO:0000256" key="5">
    <source>
        <dbReference type="ARBA" id="ARBA00023163"/>
    </source>
</evidence>